<dbReference type="PROSITE" id="PS50949">
    <property type="entry name" value="HTH_GNTR"/>
    <property type="match status" value="1"/>
</dbReference>
<reference evidence="7 8" key="1">
    <citation type="submission" date="2019-10" db="EMBL/GenBank/DDBJ databases">
        <authorList>
            <person name="Dong K."/>
        </authorList>
    </citation>
    <scope>NUCLEOTIDE SEQUENCE [LARGE SCALE GENOMIC DNA]</scope>
    <source>
        <strain evidence="8">dk4302</strain>
    </source>
</reference>
<dbReference type="EMBL" id="CP045652">
    <property type="protein sequence ID" value="QGA26824.1"/>
    <property type="molecule type" value="Genomic_DNA"/>
</dbReference>
<gene>
    <name evidence="7" type="ORF">GFH32_11045</name>
</gene>
<evidence type="ECO:0000313" key="8">
    <source>
        <dbReference type="Proteomes" id="UP000326921"/>
    </source>
</evidence>
<accession>A0A5Q0QC24</accession>
<dbReference type="Gene3D" id="3.40.640.10">
    <property type="entry name" value="Type I PLP-dependent aspartate aminotransferase-like (Major domain)"/>
    <property type="match status" value="1"/>
</dbReference>
<keyword evidence="3" id="KW-0805">Transcription regulation</keyword>
<name>A0A5Q0QC24_9SPHI</name>
<evidence type="ECO:0000256" key="4">
    <source>
        <dbReference type="ARBA" id="ARBA00023125"/>
    </source>
</evidence>
<dbReference type="Gene3D" id="1.10.10.10">
    <property type="entry name" value="Winged helix-like DNA-binding domain superfamily/Winged helix DNA-binding domain"/>
    <property type="match status" value="1"/>
</dbReference>
<evidence type="ECO:0000256" key="1">
    <source>
        <dbReference type="ARBA" id="ARBA00005384"/>
    </source>
</evidence>
<dbReference type="PANTHER" id="PTHR46577:SF1">
    <property type="entry name" value="HTH-TYPE TRANSCRIPTIONAL REGULATORY PROTEIN GABR"/>
    <property type="match status" value="1"/>
</dbReference>
<evidence type="ECO:0000259" key="6">
    <source>
        <dbReference type="PROSITE" id="PS50949"/>
    </source>
</evidence>
<dbReference type="KEGG" id="sphe:GFH32_11045"/>
<dbReference type="SUPFAM" id="SSF46785">
    <property type="entry name" value="Winged helix' DNA-binding domain"/>
    <property type="match status" value="1"/>
</dbReference>
<sequence>MSSPESIPYRSFIQFDRDLNQPVYLQIAQQFINAIARGHLRSGTKLLGTRQLAELLDVHRNTISAVYEELFSQGWVEIIANRGTFISSELPTLLPSNEMENQYPKAAGYPFKKSFLLDNPFEKIEYDLSFNDGTPDIRLTQIEDLSRIYAANLKRKGNRKKMGYYNQDGSEYFKEQLTHHLQLTRGLAISKENLLITRSMEMSLFIIAEIILEPDDIVVVADIGYFSSNMIFQKAGNRVCTIPVDQDGIDTTALKQLCESEKIRMVYVTAQQHYPTTVSLSAQRRLELTQLANQYGFIIVEDDYDYDFHYEKQPILPLASNDQNGMVIYVGSFGKSLAPGFRTGFIVAPENIMQEMRKHLGIIDRQGDILMEQALGELIEEGVIDRQLKKSIKVYKERRDYLGKLLTAELRDWVEFNLPKGGLAIWLNWKKPINLYELAKRCEQRHLFLPKTLLYQTHHIRGTRLGFGNLDSQEMSQAIGILKEVLSEMEN</sequence>
<evidence type="ECO:0000256" key="5">
    <source>
        <dbReference type="ARBA" id="ARBA00023163"/>
    </source>
</evidence>
<protein>
    <submittedName>
        <fullName evidence="7">Aminotransferase class I/II-fold pyridoxal phosphate-dependent enzyme</fullName>
    </submittedName>
</protein>
<dbReference type="InterPro" id="IPR051446">
    <property type="entry name" value="HTH_trans_reg/aminotransferase"/>
</dbReference>
<dbReference type="SUPFAM" id="SSF53383">
    <property type="entry name" value="PLP-dependent transferases"/>
    <property type="match status" value="1"/>
</dbReference>
<evidence type="ECO:0000256" key="3">
    <source>
        <dbReference type="ARBA" id="ARBA00023015"/>
    </source>
</evidence>
<comment type="similarity">
    <text evidence="1">In the C-terminal section; belongs to the class-I pyridoxal-phosphate-dependent aminotransferase family.</text>
</comment>
<dbReference type="InterPro" id="IPR000524">
    <property type="entry name" value="Tscrpt_reg_HTH_GntR"/>
</dbReference>
<dbReference type="CDD" id="cd00609">
    <property type="entry name" value="AAT_like"/>
    <property type="match status" value="1"/>
</dbReference>
<dbReference type="SMART" id="SM00345">
    <property type="entry name" value="HTH_GNTR"/>
    <property type="match status" value="1"/>
</dbReference>
<dbReference type="InterPro" id="IPR015424">
    <property type="entry name" value="PyrdxlP-dep_Trfase"/>
</dbReference>
<dbReference type="InterPro" id="IPR004839">
    <property type="entry name" value="Aminotransferase_I/II_large"/>
</dbReference>
<dbReference type="InterPro" id="IPR036388">
    <property type="entry name" value="WH-like_DNA-bd_sf"/>
</dbReference>
<keyword evidence="4" id="KW-0238">DNA-binding</keyword>
<dbReference type="RefSeq" id="WP_153511672.1">
    <property type="nucleotide sequence ID" value="NZ_CP045652.1"/>
</dbReference>
<keyword evidence="7" id="KW-0808">Transferase</keyword>
<dbReference type="Pfam" id="PF00392">
    <property type="entry name" value="GntR"/>
    <property type="match status" value="1"/>
</dbReference>
<organism evidence="7 8">
    <name type="scientific">Sphingobacterium zhuxiongii</name>
    <dbReference type="NCBI Taxonomy" id="2662364"/>
    <lineage>
        <taxon>Bacteria</taxon>
        <taxon>Pseudomonadati</taxon>
        <taxon>Bacteroidota</taxon>
        <taxon>Sphingobacteriia</taxon>
        <taxon>Sphingobacteriales</taxon>
        <taxon>Sphingobacteriaceae</taxon>
        <taxon>Sphingobacterium</taxon>
    </lineage>
</organism>
<dbReference type="InterPro" id="IPR036390">
    <property type="entry name" value="WH_DNA-bd_sf"/>
</dbReference>
<keyword evidence="7" id="KW-0032">Aminotransferase</keyword>
<dbReference type="InterPro" id="IPR015421">
    <property type="entry name" value="PyrdxlP-dep_Trfase_major"/>
</dbReference>
<dbReference type="Proteomes" id="UP000326921">
    <property type="component" value="Chromosome"/>
</dbReference>
<evidence type="ECO:0000313" key="7">
    <source>
        <dbReference type="EMBL" id="QGA26824.1"/>
    </source>
</evidence>
<dbReference type="PANTHER" id="PTHR46577">
    <property type="entry name" value="HTH-TYPE TRANSCRIPTIONAL REGULATORY PROTEIN GABR"/>
    <property type="match status" value="1"/>
</dbReference>
<feature type="domain" description="HTH gntR-type" evidence="6">
    <location>
        <begin position="21"/>
        <end position="89"/>
    </location>
</feature>
<dbReference type="GO" id="GO:0008483">
    <property type="term" value="F:transaminase activity"/>
    <property type="evidence" value="ECO:0007669"/>
    <property type="project" value="UniProtKB-KW"/>
</dbReference>
<proteinExistence type="inferred from homology"/>
<keyword evidence="5" id="KW-0804">Transcription</keyword>
<keyword evidence="2" id="KW-0663">Pyridoxal phosphate</keyword>
<keyword evidence="8" id="KW-1185">Reference proteome</keyword>
<dbReference type="GO" id="GO:0030170">
    <property type="term" value="F:pyridoxal phosphate binding"/>
    <property type="evidence" value="ECO:0007669"/>
    <property type="project" value="InterPro"/>
</dbReference>
<dbReference type="GO" id="GO:0003700">
    <property type="term" value="F:DNA-binding transcription factor activity"/>
    <property type="evidence" value="ECO:0007669"/>
    <property type="project" value="InterPro"/>
</dbReference>
<evidence type="ECO:0000256" key="2">
    <source>
        <dbReference type="ARBA" id="ARBA00022898"/>
    </source>
</evidence>
<dbReference type="CDD" id="cd07377">
    <property type="entry name" value="WHTH_GntR"/>
    <property type="match status" value="1"/>
</dbReference>
<dbReference type="AlphaFoldDB" id="A0A5Q0QC24"/>
<dbReference type="Pfam" id="PF00155">
    <property type="entry name" value="Aminotran_1_2"/>
    <property type="match status" value="1"/>
</dbReference>
<dbReference type="GO" id="GO:0003677">
    <property type="term" value="F:DNA binding"/>
    <property type="evidence" value="ECO:0007669"/>
    <property type="project" value="UniProtKB-KW"/>
</dbReference>